<evidence type="ECO:0000256" key="2">
    <source>
        <dbReference type="ARBA" id="ARBA00004300"/>
    </source>
</evidence>
<dbReference type="GO" id="GO:0005794">
    <property type="term" value="C:Golgi apparatus"/>
    <property type="evidence" value="ECO:0007669"/>
    <property type="project" value="UniProtKB-SubCell"/>
</dbReference>
<comment type="subcellular location">
    <subcellularLocation>
        <location evidence="2">Cytoplasm</location>
        <location evidence="2">Cytoskeleton</location>
        <location evidence="2">Microtubule organizing center</location>
        <location evidence="2">Centrosome</location>
    </subcellularLocation>
    <subcellularLocation>
        <location evidence="3">Golgi apparatus</location>
    </subcellularLocation>
    <subcellularLocation>
        <location evidence="1">Nucleus</location>
    </subcellularLocation>
</comment>
<dbReference type="Pfam" id="PF08059">
    <property type="entry name" value="SEP"/>
    <property type="match status" value="1"/>
</dbReference>
<feature type="domain" description="UBX" evidence="8">
    <location>
        <begin position="311"/>
        <end position="386"/>
    </location>
</feature>
<evidence type="ECO:0000256" key="7">
    <source>
        <dbReference type="ARBA" id="ARBA00023242"/>
    </source>
</evidence>
<reference evidence="10" key="1">
    <citation type="journal article" date="2013" name="Genome Biol. Evol.">
        <title>Punctuated emergences of genetic and phenotypic innovations in eumetazoan, bilaterian, euteleostome, and hominidae ancestors.</title>
        <authorList>
            <person name="Wenger Y."/>
            <person name="Galliot B."/>
        </authorList>
    </citation>
    <scope>NUCLEOTIDE SEQUENCE</scope>
    <source>
        <tissue evidence="10">Whole animals</tissue>
    </source>
</reference>
<keyword evidence="6" id="KW-0206">Cytoskeleton</keyword>
<dbReference type="SUPFAM" id="SSF46934">
    <property type="entry name" value="UBA-like"/>
    <property type="match status" value="1"/>
</dbReference>
<dbReference type="Pfam" id="PF14555">
    <property type="entry name" value="UBA_4"/>
    <property type="match status" value="1"/>
</dbReference>
<dbReference type="GO" id="GO:0005813">
    <property type="term" value="C:centrosome"/>
    <property type="evidence" value="ECO:0007669"/>
    <property type="project" value="UniProtKB-SubCell"/>
</dbReference>
<accession>T2M3B2</accession>
<dbReference type="GO" id="GO:0031468">
    <property type="term" value="P:nuclear membrane reassembly"/>
    <property type="evidence" value="ECO:0007669"/>
    <property type="project" value="TreeGrafter"/>
</dbReference>
<dbReference type="SMART" id="SM00553">
    <property type="entry name" value="SEP"/>
    <property type="match status" value="1"/>
</dbReference>
<dbReference type="Gene3D" id="1.10.8.10">
    <property type="entry name" value="DNA helicase RuvA subunit, C-terminal domain"/>
    <property type="match status" value="1"/>
</dbReference>
<dbReference type="CDD" id="cd14348">
    <property type="entry name" value="UBA_p47"/>
    <property type="match status" value="1"/>
</dbReference>
<dbReference type="InterPro" id="IPR036241">
    <property type="entry name" value="NSFL1C_SEP_dom_sf"/>
</dbReference>
<dbReference type="EMBL" id="HAAD01000332">
    <property type="protein sequence ID" value="CDG66564.1"/>
    <property type="molecule type" value="mRNA"/>
</dbReference>
<keyword evidence="7" id="KW-0539">Nucleus</keyword>
<keyword evidence="4" id="KW-0963">Cytoplasm</keyword>
<evidence type="ECO:0000256" key="6">
    <source>
        <dbReference type="ARBA" id="ARBA00023212"/>
    </source>
</evidence>
<dbReference type="Pfam" id="PF00789">
    <property type="entry name" value="UBX"/>
    <property type="match status" value="1"/>
</dbReference>
<dbReference type="InterPro" id="IPR009060">
    <property type="entry name" value="UBA-like_sf"/>
</dbReference>
<dbReference type="GO" id="GO:0005634">
    <property type="term" value="C:nucleus"/>
    <property type="evidence" value="ECO:0007669"/>
    <property type="project" value="UniProtKB-SubCell"/>
</dbReference>
<name>T2M3B2_HYDVU</name>
<sequence>QIKMAARHEESNLIAEFMQLTGANRERSQFYLQSANWQLHAAVDTFFDNDEFVSEDRNVGTDELSSVDTASGQRMESPHKVENPIIKKKVKTSSKSDRFKTIGQLNEESSSEEEGQAFFAGGSETSGQQILGPKKTKSDITKEIFESAKQHGAVTLPEQGSSDNKKVSNIFKGAGFKLGSDIQPSKQITPSLAEEVPNQPTKHVAIKFWKNGFSVDNGPLRNFNDPANKDFLSSISKGDVPAELKRLALNGEVHVDMEDHGDEEYIKPKEIRKCFEGVGHTLGSPTPQMTHEVSVKPPSSNNILQSFSVDDSKPVTTIQIRLTDGTRLVSKFNYDNTIEDIENLVRNARPLTAPFYLMTTFPNKVLNDLKMTISDAKLFNAVIVQRLK</sequence>
<protein>
    <submittedName>
        <fullName evidence="10">NSFL1 cofactor p47</fullName>
    </submittedName>
</protein>
<dbReference type="FunFam" id="3.30.420.210:FF:000001">
    <property type="entry name" value="NSFL1 (P97) cofactor (P47)"/>
    <property type="match status" value="1"/>
</dbReference>
<feature type="non-terminal residue" evidence="10">
    <location>
        <position position="1"/>
    </location>
</feature>
<dbReference type="Gene3D" id="3.30.420.210">
    <property type="entry name" value="SEP domain"/>
    <property type="match status" value="1"/>
</dbReference>
<dbReference type="InterPro" id="IPR012989">
    <property type="entry name" value="SEP_domain"/>
</dbReference>
<dbReference type="PANTHER" id="PTHR23333">
    <property type="entry name" value="UBX DOMAIN CONTAINING PROTEIN"/>
    <property type="match status" value="1"/>
</dbReference>
<dbReference type="GO" id="GO:0043161">
    <property type="term" value="P:proteasome-mediated ubiquitin-dependent protein catabolic process"/>
    <property type="evidence" value="ECO:0007669"/>
    <property type="project" value="TreeGrafter"/>
</dbReference>
<organism evidence="10">
    <name type="scientific">Hydra vulgaris</name>
    <name type="common">Hydra</name>
    <name type="synonym">Hydra attenuata</name>
    <dbReference type="NCBI Taxonomy" id="6087"/>
    <lineage>
        <taxon>Eukaryota</taxon>
        <taxon>Metazoa</taxon>
        <taxon>Cnidaria</taxon>
        <taxon>Hydrozoa</taxon>
        <taxon>Hydroidolina</taxon>
        <taxon>Anthoathecata</taxon>
        <taxon>Aplanulata</taxon>
        <taxon>Hydridae</taxon>
        <taxon>Hydra</taxon>
    </lineage>
</organism>
<dbReference type="SUPFAM" id="SSF102848">
    <property type="entry name" value="NSFL1 (p97 ATPase) cofactor p47, SEP domain"/>
    <property type="match status" value="1"/>
</dbReference>
<evidence type="ECO:0000313" key="10">
    <source>
        <dbReference type="EMBL" id="CDG66564.1"/>
    </source>
</evidence>
<dbReference type="InterPro" id="IPR001012">
    <property type="entry name" value="UBX_dom"/>
</dbReference>
<evidence type="ECO:0000256" key="3">
    <source>
        <dbReference type="ARBA" id="ARBA00004555"/>
    </source>
</evidence>
<dbReference type="PROSITE" id="PS51399">
    <property type="entry name" value="SEP"/>
    <property type="match status" value="1"/>
</dbReference>
<evidence type="ECO:0000256" key="5">
    <source>
        <dbReference type="ARBA" id="ARBA00023034"/>
    </source>
</evidence>
<dbReference type="InterPro" id="IPR029071">
    <property type="entry name" value="Ubiquitin-like_domsf"/>
</dbReference>
<gene>
    <name evidence="10" type="primary">NSFL1C</name>
</gene>
<evidence type="ECO:0000259" key="8">
    <source>
        <dbReference type="PROSITE" id="PS50033"/>
    </source>
</evidence>
<dbReference type="PROSITE" id="PS50033">
    <property type="entry name" value="UBX"/>
    <property type="match status" value="1"/>
</dbReference>
<dbReference type="GO" id="GO:0061025">
    <property type="term" value="P:membrane fusion"/>
    <property type="evidence" value="ECO:0007669"/>
    <property type="project" value="TreeGrafter"/>
</dbReference>
<evidence type="ECO:0000256" key="1">
    <source>
        <dbReference type="ARBA" id="ARBA00004123"/>
    </source>
</evidence>
<dbReference type="OrthoDB" id="25887at2759"/>
<dbReference type="GO" id="GO:0043130">
    <property type="term" value="F:ubiquitin binding"/>
    <property type="evidence" value="ECO:0007669"/>
    <property type="project" value="TreeGrafter"/>
</dbReference>
<dbReference type="PANTHER" id="PTHR23333:SF20">
    <property type="entry name" value="NSFL1 COFACTOR P47"/>
    <property type="match status" value="1"/>
</dbReference>
<dbReference type="GO" id="GO:0005829">
    <property type="term" value="C:cytosol"/>
    <property type="evidence" value="ECO:0007669"/>
    <property type="project" value="TreeGrafter"/>
</dbReference>
<evidence type="ECO:0000259" key="9">
    <source>
        <dbReference type="PROSITE" id="PS51399"/>
    </source>
</evidence>
<dbReference type="Gene3D" id="3.10.20.90">
    <property type="entry name" value="Phosphatidylinositol 3-kinase Catalytic Subunit, Chain A, domain 1"/>
    <property type="match status" value="1"/>
</dbReference>
<dbReference type="GO" id="GO:0000045">
    <property type="term" value="P:autophagosome assembly"/>
    <property type="evidence" value="ECO:0007669"/>
    <property type="project" value="TreeGrafter"/>
</dbReference>
<proteinExistence type="evidence at transcript level"/>
<dbReference type="AlphaFoldDB" id="T2M3B2"/>
<feature type="domain" description="SEP" evidence="9">
    <location>
        <begin position="201"/>
        <end position="266"/>
    </location>
</feature>
<keyword evidence="5" id="KW-0333">Golgi apparatus</keyword>
<dbReference type="GO" id="GO:0007030">
    <property type="term" value="P:Golgi organization"/>
    <property type="evidence" value="ECO:0007669"/>
    <property type="project" value="TreeGrafter"/>
</dbReference>
<evidence type="ECO:0000256" key="4">
    <source>
        <dbReference type="ARBA" id="ARBA00022490"/>
    </source>
</evidence>
<dbReference type="SUPFAM" id="SSF54236">
    <property type="entry name" value="Ubiquitin-like"/>
    <property type="match status" value="1"/>
</dbReference>
<dbReference type="SMART" id="SM00166">
    <property type="entry name" value="UBX"/>
    <property type="match status" value="1"/>
</dbReference>